<dbReference type="SUPFAM" id="SSF47699">
    <property type="entry name" value="Bifunctional inhibitor/lipid-transfer protein/seed storage 2S albumin"/>
    <property type="match status" value="3"/>
</dbReference>
<keyword evidence="11" id="KW-1185">Reference proteome</keyword>
<dbReference type="Proteomes" id="UP000026962">
    <property type="component" value="Chromosome 12"/>
</dbReference>
<evidence type="ECO:0000313" key="10">
    <source>
        <dbReference type="EnsemblPlants" id="OPUNC12G07450.1"/>
    </source>
</evidence>
<evidence type="ECO:0000256" key="8">
    <source>
        <dbReference type="SAM" id="SignalP"/>
    </source>
</evidence>
<keyword evidence="3" id="KW-0758">Storage protein</keyword>
<dbReference type="SMART" id="SM00499">
    <property type="entry name" value="AAI"/>
    <property type="match status" value="1"/>
</dbReference>
<dbReference type="GO" id="GO:0045735">
    <property type="term" value="F:nutrient reservoir activity"/>
    <property type="evidence" value="ECO:0007669"/>
    <property type="project" value="UniProtKB-KW"/>
</dbReference>
<feature type="signal peptide" evidence="8">
    <location>
        <begin position="1"/>
        <end position="19"/>
    </location>
</feature>
<reference evidence="10" key="2">
    <citation type="submission" date="2018-05" db="EMBL/GenBank/DDBJ databases">
        <title>OpunRS2 (Oryza punctata Reference Sequence Version 2).</title>
        <authorList>
            <person name="Zhang J."/>
            <person name="Kudrna D."/>
            <person name="Lee S."/>
            <person name="Talag J."/>
            <person name="Welchert J."/>
            <person name="Wing R.A."/>
        </authorList>
    </citation>
    <scope>NUCLEOTIDE SEQUENCE [LARGE SCALE GENOMIC DNA]</scope>
</reference>
<dbReference type="GO" id="GO:0033095">
    <property type="term" value="C:aleurone grain"/>
    <property type="evidence" value="ECO:0007669"/>
    <property type="project" value="UniProtKB-SubCell"/>
</dbReference>
<dbReference type="HOGENOM" id="CLU_081977_1_0_1"/>
<keyword evidence="1" id="KW-0926">Vacuole</keyword>
<dbReference type="InterPro" id="IPR036312">
    <property type="entry name" value="Bifun_inhib/LTP/seed_sf"/>
</dbReference>
<comment type="function">
    <text evidence="5">Seed storage protein; serves as a source of nitrogen, carbon and sulfur for the young developing seedling.</text>
</comment>
<evidence type="ECO:0000256" key="2">
    <source>
        <dbReference type="ARBA" id="ARBA00022729"/>
    </source>
</evidence>
<comment type="similarity">
    <text evidence="7">Belongs to the prolamin family.</text>
</comment>
<dbReference type="Gene3D" id="1.10.110.10">
    <property type="entry name" value="Plant lipid-transfer and hydrophobic proteins"/>
    <property type="match status" value="3"/>
</dbReference>
<dbReference type="InterPro" id="IPR001954">
    <property type="entry name" value="Glia_glutenin"/>
</dbReference>
<dbReference type="PANTHER" id="PTHR33454">
    <property type="entry name" value="PROLAMIN PPROL 14P"/>
    <property type="match status" value="1"/>
</dbReference>
<proteinExistence type="inferred from homology"/>
<keyword evidence="4" id="KW-0708">Seed storage protein</keyword>
<evidence type="ECO:0000256" key="7">
    <source>
        <dbReference type="ARBA" id="ARBA00023784"/>
    </source>
</evidence>
<evidence type="ECO:0000256" key="3">
    <source>
        <dbReference type="ARBA" id="ARBA00022761"/>
    </source>
</evidence>
<accession>A0A0E0ML83</accession>
<dbReference type="PANTHER" id="PTHR33454:SF19">
    <property type="entry name" value="PROLAMIN PPROL 14P"/>
    <property type="match status" value="1"/>
</dbReference>
<dbReference type="Pfam" id="PF13016">
    <property type="entry name" value="Gliadin"/>
    <property type="match status" value="2"/>
</dbReference>
<dbReference type="EnsemblPlants" id="OPUNC12G07450.1">
    <property type="protein sequence ID" value="OPUNC12G07450.1"/>
    <property type="gene ID" value="OPUNC12G07450"/>
</dbReference>
<evidence type="ECO:0000313" key="11">
    <source>
        <dbReference type="Proteomes" id="UP000026962"/>
    </source>
</evidence>
<dbReference type="PRINTS" id="PR00208">
    <property type="entry name" value="GLIADGLUTEN"/>
</dbReference>
<evidence type="ECO:0000256" key="1">
    <source>
        <dbReference type="ARBA" id="ARBA00022554"/>
    </source>
</evidence>
<evidence type="ECO:0000259" key="9">
    <source>
        <dbReference type="SMART" id="SM00499"/>
    </source>
</evidence>
<reference evidence="10" key="1">
    <citation type="submission" date="2015-04" db="UniProtKB">
        <authorList>
            <consortium name="EnsemblPlants"/>
        </authorList>
    </citation>
    <scope>IDENTIFICATION</scope>
</reference>
<feature type="chain" id="PRO_5002367765" description="Bifunctional inhibitor/plant lipid transfer protein/seed storage helical domain-containing protein" evidence="8">
    <location>
        <begin position="20"/>
        <end position="339"/>
    </location>
</feature>
<dbReference type="Gramene" id="OPUNC12G07450.1">
    <property type="protein sequence ID" value="OPUNC12G07450.1"/>
    <property type="gene ID" value="OPUNC12G07450"/>
</dbReference>
<dbReference type="InterPro" id="IPR016140">
    <property type="entry name" value="Bifunc_inhib/LTP/seed_store"/>
</dbReference>
<sequence>MKIIFFFALLAIAASSASAQFDALTQVYRQYQLQPHLMLQQQMLSPCGEFVRQQCSTVATPFFQSPVFQLRSCQVMQQQCCQQLRMIAQQSHCQAINTVQAIVQQLQLQQFAGVYFDQTQAQAQALLALNLPSICGIYQSYNSAPCSIPTVGGVCASAQFDALTQAISAVAASHAAATDAQPVWRVRKAAVQHSGNPLLPITRLRLIAQQSHCHAIKTVQAIVQQLQLQQFAGVYFDQTQAQAQALLALNLPSICGIYQSYNSAPCSIPTVGGVWQYHVQPHLMLQQQMFCPCGEFVRQQCSLVATPFFQSPVFQLRNCQVMQQQCCQQLRNVAQQSRC</sequence>
<protein>
    <recommendedName>
        <fullName evidence="9">Bifunctional inhibitor/plant lipid transfer protein/seed storage helical domain-containing protein</fullName>
    </recommendedName>
</protein>
<evidence type="ECO:0000256" key="6">
    <source>
        <dbReference type="ARBA" id="ARBA00023770"/>
    </source>
</evidence>
<name>A0A0E0ML83_ORYPU</name>
<feature type="domain" description="Bifunctional inhibitor/plant lipid transfer protein/seed storage helical" evidence="9">
    <location>
        <begin position="47"/>
        <end position="146"/>
    </location>
</feature>
<dbReference type="AlphaFoldDB" id="A0A0E0ML83"/>
<evidence type="ECO:0000256" key="5">
    <source>
        <dbReference type="ARBA" id="ARBA00023742"/>
    </source>
</evidence>
<keyword evidence="2 8" id="KW-0732">Signal</keyword>
<evidence type="ECO:0000256" key="4">
    <source>
        <dbReference type="ARBA" id="ARBA00023129"/>
    </source>
</evidence>
<comment type="subcellular location">
    <subcellularLocation>
        <location evidence="6">Vacuole</location>
        <location evidence="6">Aleurone grain</location>
    </subcellularLocation>
</comment>
<organism evidence="10">
    <name type="scientific">Oryza punctata</name>
    <name type="common">Red rice</name>
    <dbReference type="NCBI Taxonomy" id="4537"/>
    <lineage>
        <taxon>Eukaryota</taxon>
        <taxon>Viridiplantae</taxon>
        <taxon>Streptophyta</taxon>
        <taxon>Embryophyta</taxon>
        <taxon>Tracheophyta</taxon>
        <taxon>Spermatophyta</taxon>
        <taxon>Magnoliopsida</taxon>
        <taxon>Liliopsida</taxon>
        <taxon>Poales</taxon>
        <taxon>Poaceae</taxon>
        <taxon>BOP clade</taxon>
        <taxon>Oryzoideae</taxon>
        <taxon>Oryzeae</taxon>
        <taxon>Oryzinae</taxon>
        <taxon>Oryza</taxon>
    </lineage>
</organism>